<evidence type="ECO:0000313" key="2">
    <source>
        <dbReference type="Proteomes" id="UP000768646"/>
    </source>
</evidence>
<dbReference type="Proteomes" id="UP000768646">
    <property type="component" value="Unassembled WGS sequence"/>
</dbReference>
<gene>
    <name evidence="1" type="ORF">PORY_002543</name>
</gene>
<evidence type="ECO:0000313" key="1">
    <source>
        <dbReference type="EMBL" id="KAG4304020.1"/>
    </source>
</evidence>
<reference evidence="1 2" key="1">
    <citation type="journal article" date="2021" name="Commun. Biol.">
        <title>Genomic insights into the host specific adaptation of the Pneumocystis genus.</title>
        <authorList>
            <person name="Cisse O.H."/>
            <person name="Ma L."/>
            <person name="Dekker J.P."/>
            <person name="Khil P.P."/>
            <person name="Youn J.-H."/>
            <person name="Brenchley J.M."/>
            <person name="Blair R."/>
            <person name="Pahar B."/>
            <person name="Chabe M."/>
            <person name="Van Rompay K.K.A."/>
            <person name="Keesler R."/>
            <person name="Sukura A."/>
            <person name="Hirsch V."/>
            <person name="Kutty G."/>
            <person name="Liu Y."/>
            <person name="Peng L."/>
            <person name="Chen J."/>
            <person name="Song J."/>
            <person name="Weissenbacher-Lang C."/>
            <person name="Xu J."/>
            <person name="Upham N.S."/>
            <person name="Stajich J.E."/>
            <person name="Cuomo C.A."/>
            <person name="Cushion M.T."/>
            <person name="Kovacs J.A."/>
        </authorList>
    </citation>
    <scope>NUCLEOTIDE SEQUENCE [LARGE SCALE GENOMIC DNA]</scope>
    <source>
        <strain evidence="1 2">RABM</strain>
    </source>
</reference>
<proteinExistence type="predicted"/>
<dbReference type="EMBL" id="JABTEG010000012">
    <property type="protein sequence ID" value="KAG4304020.1"/>
    <property type="molecule type" value="Genomic_DNA"/>
</dbReference>
<sequence length="927" mass="106497">MALHSVSLDFSGITSLAACDDRLFAGSIDGSLYDLSFISQQEPEQSHNTLSSFLPFFSEKIGTFIEQVVYIDEANLIVCLVDTRVVLYNVSSQKIEGVLQSKSLKGQKIVNKTLNDVHETALGISSTSHLEMDGTVVSLLAVALKQRLVVYFWHDGVLSTETVEIALNQRVQTIMWINSTQLWLCFTSGYAFANLRTKSLSKPVSIKSFSALLRSLNLGSANINRIGLHTRSSKFLAVQISDHELLLSYQLKSIFVDDNGHPLKRKPITWDSEPTHLVYFHPHLIAAFDHQIRIHNIESYVLVQTFDITNITCIFSGKYLFISTQTQIWKFLNVPFDTQVNDLISQNRLDDALVLLNQINSVLFQNKTAKIRYIKMMKAYHLFNNGDYKNSMILYSESSAPPVIVIPLFPLEGFNCEQYVDDICISTYIRDSKMFLQTMHKKFNQLSETSDCPEIDLKEAAYALVSYYLNDARRKLSILISSVSQLQESFETLNEPLIPKYHFTLPDSDNSLTIEEMEKLLEIVDTTLFRAYMIVSPNLVGPLVRLQNKIEVAVAKDFLEKDKRYKDLVNFFFGRSLHKDALELLKKLGQGVISDCIHDEQFKGPSETINYLKKLNNDNIEEILLFIKWPLEADPDFAMKIFLNNDQQISKKKIYDFLQSFNEDLAIQYLEYLINELDENSQEFHNSLIMHYLRNIQKQKNIDSNLEKLLKLLINSEKYNLNYILEHLPKNDIFFEHKAIILSKLGQHKHVLEIYVFEMNNFRKAIEYCNKISSINNSELGDKIYLILLNILLKPPHGQEIQLSRAFELLSQYKSHINIETIISNLPLDIKISDLKLYLKGTIQNRVTDIMNGKIICSLQIASLIQYQNKLVDACNKRYIITPEKTCQSCHKRLGQSVLAILPNDFIVHYGCQRALLKTHNMSYTAK</sequence>
<keyword evidence="2" id="KW-1185">Reference proteome</keyword>
<name>A0ACB7C9I6_9ASCO</name>
<organism evidence="1 2">
    <name type="scientific">Pneumocystis oryctolagi</name>
    <dbReference type="NCBI Taxonomy" id="42067"/>
    <lineage>
        <taxon>Eukaryota</taxon>
        <taxon>Fungi</taxon>
        <taxon>Dikarya</taxon>
        <taxon>Ascomycota</taxon>
        <taxon>Taphrinomycotina</taxon>
        <taxon>Pneumocystomycetes</taxon>
        <taxon>Pneumocystaceae</taxon>
        <taxon>Pneumocystis</taxon>
    </lineage>
</organism>
<comment type="caution">
    <text evidence="1">The sequence shown here is derived from an EMBL/GenBank/DDBJ whole genome shotgun (WGS) entry which is preliminary data.</text>
</comment>
<protein>
    <submittedName>
        <fullName evidence="1">Uncharacterized protein</fullName>
    </submittedName>
</protein>
<accession>A0ACB7C9I6</accession>